<dbReference type="InParanoid" id="A0A0N7KR11"/>
<sequence>SHCQSLRASRVRVNPIQANPWRGECIVAYLDDLGGAEAAEPEEAALGWAHPDAGDEVEDVAPDGAVLDGGDLVVVRQAALHVHLQLPLRQLLLQRRPQLVHQPVVLLLPPPVLHVEHRRLRAQPPAAAAADAIDPAQQDPLPAASLADQPAAAGEEHPLHHV</sequence>
<accession>A0A0N7KR11</accession>
<feature type="region of interest" description="Disordered" evidence="1">
    <location>
        <begin position="140"/>
        <end position="162"/>
    </location>
</feature>
<reference evidence="3" key="1">
    <citation type="journal article" date="2005" name="Nature">
        <title>The map-based sequence of the rice genome.</title>
        <authorList>
            <consortium name="International rice genome sequencing project (IRGSP)"/>
            <person name="Matsumoto T."/>
            <person name="Wu J."/>
            <person name="Kanamori H."/>
            <person name="Katayose Y."/>
            <person name="Fujisawa M."/>
            <person name="Namiki N."/>
            <person name="Mizuno H."/>
            <person name="Yamamoto K."/>
            <person name="Antonio B.A."/>
            <person name="Baba T."/>
            <person name="Sakata K."/>
            <person name="Nagamura Y."/>
            <person name="Aoki H."/>
            <person name="Arikawa K."/>
            <person name="Arita K."/>
            <person name="Bito T."/>
            <person name="Chiden Y."/>
            <person name="Fujitsuka N."/>
            <person name="Fukunaka R."/>
            <person name="Hamada M."/>
            <person name="Harada C."/>
            <person name="Hayashi A."/>
            <person name="Hijishita S."/>
            <person name="Honda M."/>
            <person name="Hosokawa S."/>
            <person name="Ichikawa Y."/>
            <person name="Idonuma A."/>
            <person name="Iijima M."/>
            <person name="Ikeda M."/>
            <person name="Ikeno M."/>
            <person name="Ito K."/>
            <person name="Ito S."/>
            <person name="Ito T."/>
            <person name="Ito Y."/>
            <person name="Ito Y."/>
            <person name="Iwabuchi A."/>
            <person name="Kamiya K."/>
            <person name="Karasawa W."/>
            <person name="Kurita K."/>
            <person name="Katagiri S."/>
            <person name="Kikuta A."/>
            <person name="Kobayashi H."/>
            <person name="Kobayashi N."/>
            <person name="Machita K."/>
            <person name="Maehara T."/>
            <person name="Masukawa M."/>
            <person name="Mizubayashi T."/>
            <person name="Mukai Y."/>
            <person name="Nagasaki H."/>
            <person name="Nagata Y."/>
            <person name="Naito S."/>
            <person name="Nakashima M."/>
            <person name="Nakama Y."/>
            <person name="Nakamichi Y."/>
            <person name="Nakamura M."/>
            <person name="Meguro A."/>
            <person name="Negishi M."/>
            <person name="Ohta I."/>
            <person name="Ohta T."/>
            <person name="Okamoto M."/>
            <person name="Ono N."/>
            <person name="Saji S."/>
            <person name="Sakaguchi M."/>
            <person name="Sakai K."/>
            <person name="Shibata M."/>
            <person name="Shimokawa T."/>
            <person name="Song J."/>
            <person name="Takazaki Y."/>
            <person name="Terasawa K."/>
            <person name="Tsugane M."/>
            <person name="Tsuji K."/>
            <person name="Ueda S."/>
            <person name="Waki K."/>
            <person name="Yamagata H."/>
            <person name="Yamamoto M."/>
            <person name="Yamamoto S."/>
            <person name="Yamane H."/>
            <person name="Yoshiki S."/>
            <person name="Yoshihara R."/>
            <person name="Yukawa K."/>
            <person name="Zhong H."/>
            <person name="Yano M."/>
            <person name="Yuan Q."/>
            <person name="Ouyang S."/>
            <person name="Liu J."/>
            <person name="Jones K.M."/>
            <person name="Gansberger K."/>
            <person name="Moffat K."/>
            <person name="Hill J."/>
            <person name="Bera J."/>
            <person name="Fadrosh D."/>
            <person name="Jin S."/>
            <person name="Johri S."/>
            <person name="Kim M."/>
            <person name="Overton L."/>
            <person name="Reardon M."/>
            <person name="Tsitrin T."/>
            <person name="Vuong H."/>
            <person name="Weaver B."/>
            <person name="Ciecko A."/>
            <person name="Tallon L."/>
            <person name="Jackson J."/>
            <person name="Pai G."/>
            <person name="Aken S.V."/>
            <person name="Utterback T."/>
            <person name="Reidmuller S."/>
            <person name="Feldblyum T."/>
            <person name="Hsiao J."/>
            <person name="Zismann V."/>
            <person name="Iobst S."/>
            <person name="de Vazeille A.R."/>
            <person name="Buell C.R."/>
            <person name="Ying K."/>
            <person name="Li Y."/>
            <person name="Lu T."/>
            <person name="Huang Y."/>
            <person name="Zhao Q."/>
            <person name="Feng Q."/>
            <person name="Zhang L."/>
            <person name="Zhu J."/>
            <person name="Weng Q."/>
            <person name="Mu J."/>
            <person name="Lu Y."/>
            <person name="Fan D."/>
            <person name="Liu Y."/>
            <person name="Guan J."/>
            <person name="Zhang Y."/>
            <person name="Yu S."/>
            <person name="Liu X."/>
            <person name="Zhang Y."/>
            <person name="Hong G."/>
            <person name="Han B."/>
            <person name="Choisne N."/>
            <person name="Demange N."/>
            <person name="Orjeda G."/>
            <person name="Samain S."/>
            <person name="Cattolico L."/>
            <person name="Pelletier E."/>
            <person name="Couloux A."/>
            <person name="Segurens B."/>
            <person name="Wincker P."/>
            <person name="D'Hont A."/>
            <person name="Scarpelli C."/>
            <person name="Weissenbach J."/>
            <person name="Salanoubat M."/>
            <person name="Quetier F."/>
            <person name="Yu Y."/>
            <person name="Kim H.R."/>
            <person name="Rambo T."/>
            <person name="Currie J."/>
            <person name="Collura K."/>
            <person name="Luo M."/>
            <person name="Yang T."/>
            <person name="Ammiraju J.S.S."/>
            <person name="Engler F."/>
            <person name="Soderlund C."/>
            <person name="Wing R.A."/>
            <person name="Palmer L.E."/>
            <person name="de la Bastide M."/>
            <person name="Spiegel L."/>
            <person name="Nascimento L."/>
            <person name="Zutavern T."/>
            <person name="O'Shaughnessy A."/>
            <person name="Dike S."/>
            <person name="Dedhia N."/>
            <person name="Preston R."/>
            <person name="Balija V."/>
            <person name="McCombie W.R."/>
            <person name="Chow T."/>
            <person name="Chen H."/>
            <person name="Chung M."/>
            <person name="Chen C."/>
            <person name="Shaw J."/>
            <person name="Wu H."/>
            <person name="Hsiao K."/>
            <person name="Chao Y."/>
            <person name="Chu M."/>
            <person name="Cheng C."/>
            <person name="Hour A."/>
            <person name="Lee P."/>
            <person name="Lin S."/>
            <person name="Lin Y."/>
            <person name="Liou J."/>
            <person name="Liu S."/>
            <person name="Hsing Y."/>
            <person name="Raghuvanshi S."/>
            <person name="Mohanty A."/>
            <person name="Bharti A.K."/>
            <person name="Gaur A."/>
            <person name="Gupta V."/>
            <person name="Kumar D."/>
            <person name="Ravi V."/>
            <person name="Vij S."/>
            <person name="Kapur A."/>
            <person name="Khurana P."/>
            <person name="Khurana P."/>
            <person name="Khurana J.P."/>
            <person name="Tyagi A.K."/>
            <person name="Gaikwad K."/>
            <person name="Singh A."/>
            <person name="Dalal V."/>
            <person name="Srivastava S."/>
            <person name="Dixit A."/>
            <person name="Pal A.K."/>
            <person name="Ghazi I.A."/>
            <person name="Yadav M."/>
            <person name="Pandit A."/>
            <person name="Bhargava A."/>
            <person name="Sureshbabu K."/>
            <person name="Batra K."/>
            <person name="Sharma T.R."/>
            <person name="Mohapatra T."/>
            <person name="Singh N.K."/>
            <person name="Messing J."/>
            <person name="Nelson A.B."/>
            <person name="Fuks G."/>
            <person name="Kavchok S."/>
            <person name="Keizer G."/>
            <person name="Linton E."/>
            <person name="Llaca V."/>
            <person name="Song R."/>
            <person name="Tanyolac B."/>
            <person name="Young S."/>
            <person name="Ho-Il K."/>
            <person name="Hahn J.H."/>
            <person name="Sangsakoo G."/>
            <person name="Vanavichit A."/>
            <person name="de Mattos Luiz.A.T."/>
            <person name="Zimmer P.D."/>
            <person name="Malone G."/>
            <person name="Dellagostin O."/>
            <person name="de Oliveira A.C."/>
            <person name="Bevan M."/>
            <person name="Bancroft I."/>
            <person name="Minx P."/>
            <person name="Cordum H."/>
            <person name="Wilson R."/>
            <person name="Cheng Z."/>
            <person name="Jin W."/>
            <person name="Jiang J."/>
            <person name="Leong S.A."/>
            <person name="Iwama H."/>
            <person name="Gojobori T."/>
            <person name="Itoh T."/>
            <person name="Niimura Y."/>
            <person name="Fujii Y."/>
            <person name="Habara T."/>
            <person name="Sakai H."/>
            <person name="Sato Y."/>
            <person name="Wilson G."/>
            <person name="Kumar K."/>
            <person name="McCouch S."/>
            <person name="Juretic N."/>
            <person name="Hoen D."/>
            <person name="Wright S."/>
            <person name="Bruskiewich R."/>
            <person name="Bureau T."/>
            <person name="Miyao A."/>
            <person name="Hirochika H."/>
            <person name="Nishikawa T."/>
            <person name="Kadowaki K."/>
            <person name="Sugiura M."/>
            <person name="Burr B."/>
            <person name="Sasaki T."/>
        </authorList>
    </citation>
    <scope>NUCLEOTIDE SEQUENCE [LARGE SCALE GENOMIC DNA]</scope>
    <source>
        <strain evidence="3">cv. Nipponbare</strain>
    </source>
</reference>
<dbReference type="AlphaFoldDB" id="A0A0N7KR11"/>
<dbReference type="Gramene" id="Os09t0489800-01">
    <property type="protein sequence ID" value="Os09t0489800-01"/>
    <property type="gene ID" value="Os09g0489800"/>
</dbReference>
<reference evidence="2 3" key="2">
    <citation type="journal article" date="2013" name="Plant Cell Physiol.">
        <title>Rice Annotation Project Database (RAP-DB): an integrative and interactive database for rice genomics.</title>
        <authorList>
            <person name="Sakai H."/>
            <person name="Lee S.S."/>
            <person name="Tanaka T."/>
            <person name="Numa H."/>
            <person name="Kim J."/>
            <person name="Kawahara Y."/>
            <person name="Wakimoto H."/>
            <person name="Yang C.C."/>
            <person name="Iwamoto M."/>
            <person name="Abe T."/>
            <person name="Yamada Y."/>
            <person name="Muto A."/>
            <person name="Inokuchi H."/>
            <person name="Ikemura T."/>
            <person name="Matsumoto T."/>
            <person name="Sasaki T."/>
            <person name="Itoh T."/>
        </authorList>
    </citation>
    <scope>NUCLEOTIDE SEQUENCE [LARGE SCALE GENOMIC DNA]</scope>
    <source>
        <strain evidence="3">cv. Nipponbare</strain>
    </source>
</reference>
<gene>
    <name evidence="2" type="ordered locus">Os09g0489800</name>
    <name evidence="2" type="ORF">OSNPB_090489800</name>
</gene>
<feature type="non-terminal residue" evidence="2">
    <location>
        <position position="1"/>
    </location>
</feature>
<organism evidence="2 3">
    <name type="scientific">Oryza sativa subsp. japonica</name>
    <name type="common">Rice</name>
    <dbReference type="NCBI Taxonomy" id="39947"/>
    <lineage>
        <taxon>Eukaryota</taxon>
        <taxon>Viridiplantae</taxon>
        <taxon>Streptophyta</taxon>
        <taxon>Embryophyta</taxon>
        <taxon>Tracheophyta</taxon>
        <taxon>Spermatophyta</taxon>
        <taxon>Magnoliopsida</taxon>
        <taxon>Liliopsida</taxon>
        <taxon>Poales</taxon>
        <taxon>Poaceae</taxon>
        <taxon>BOP clade</taxon>
        <taxon>Oryzoideae</taxon>
        <taxon>Oryzeae</taxon>
        <taxon>Oryzinae</taxon>
        <taxon>Oryza</taxon>
        <taxon>Oryza sativa</taxon>
    </lineage>
</organism>
<proteinExistence type="predicted"/>
<evidence type="ECO:0000313" key="3">
    <source>
        <dbReference type="Proteomes" id="UP000059680"/>
    </source>
</evidence>
<reference evidence="2 3" key="3">
    <citation type="journal article" date="2013" name="Rice">
        <title>Improvement of the Oryza sativa Nipponbare reference genome using next generation sequence and optical map data.</title>
        <authorList>
            <person name="Kawahara Y."/>
            <person name="de la Bastide M."/>
            <person name="Hamilton J.P."/>
            <person name="Kanamori H."/>
            <person name="McCombie W.R."/>
            <person name="Ouyang S."/>
            <person name="Schwartz D.C."/>
            <person name="Tanaka T."/>
            <person name="Wu J."/>
            <person name="Zhou S."/>
            <person name="Childs K.L."/>
            <person name="Davidson R.M."/>
            <person name="Lin H."/>
            <person name="Quesada-Ocampo L."/>
            <person name="Vaillancourt B."/>
            <person name="Sakai H."/>
            <person name="Lee S.S."/>
            <person name="Kim J."/>
            <person name="Numa H."/>
            <person name="Itoh T."/>
            <person name="Buell C.R."/>
            <person name="Matsumoto T."/>
        </authorList>
    </citation>
    <scope>NUCLEOTIDE SEQUENCE [LARGE SCALE GENOMIC DNA]</scope>
    <source>
        <strain evidence="3">cv. Nipponbare</strain>
    </source>
</reference>
<evidence type="ECO:0000256" key="1">
    <source>
        <dbReference type="SAM" id="MobiDB-lite"/>
    </source>
</evidence>
<dbReference type="PaxDb" id="39947-A0A0N7KR11"/>
<dbReference type="EMBL" id="AP014965">
    <property type="protein sequence ID" value="BAT08722.1"/>
    <property type="molecule type" value="Genomic_DNA"/>
</dbReference>
<name>A0A0N7KR11_ORYSJ</name>
<protein>
    <submittedName>
        <fullName evidence="2">Os09g0489800 protein</fullName>
    </submittedName>
</protein>
<evidence type="ECO:0000313" key="2">
    <source>
        <dbReference type="EMBL" id="BAT08722.1"/>
    </source>
</evidence>
<keyword evidence="3" id="KW-1185">Reference proteome</keyword>
<dbReference type="ExpressionAtlas" id="A0A0N7KR11">
    <property type="expression patterns" value="baseline and differential"/>
</dbReference>
<feature type="compositionally biased region" description="Low complexity" evidence="1">
    <location>
        <begin position="140"/>
        <end position="153"/>
    </location>
</feature>
<dbReference type="Proteomes" id="UP000059680">
    <property type="component" value="Chromosome 9"/>
</dbReference>